<accession>A0A834T1V0</accession>
<feature type="domain" description="Dienelactone hydrolase" evidence="1">
    <location>
        <begin position="223"/>
        <end position="319"/>
    </location>
</feature>
<sequence>MLGKECCSNPPTLNPNAGAGHVQKLAGLDAYVSGSSDSNLAVILASDIMGYEAPILSSAFLSVYLSQCQKQIGRLTVMLHAFYDMLVHKKIADKLANAGYYAVVPDFFYGDPWDPDNPDRPVSIWEKDHEPDKGAEDAKRIIEALKGKGVSSVGAAGFCWGGKVGVDLAKPGLTKAVVLLHPADVTVDDIKEDLFLREHVRSTVLLKPQRRRGHVEKVGGLDSYVSGAPDSKLAVLLISGISGYESPLLRKVADKLANAGYYAVVPDFFYGDPWNPENPDRPIPIWKKDHQPDKTVEDAKHIIESVKGKGVSSVGAAGSVGVLYLIPKKFIIEFADMYIPVLTDADILSPSGKIAVALAKPGLTKAVVLLHAGDVTVDSIKGPSSVPTHSLNASAALSNVLKFQLLYLQESWILFVLLNVLNNTNMPLAAKPEVDSFVKLFPGAAHGWTVRYNEDDPEAVKAAEEAHQDMLNWFDNCSEHQWRSGHVDKIDGLDTYVTGPVNSKLAVLVISDMMGKIVVALSKPGLTKAGVLLHAGDVTVDSIKACAVVLLCTMDMDMLNHMWQSCTRLTVRYNEDDPEAVKAAEEAHQDMLNWFDKYPQMRNLDLCKYVHVINMALL</sequence>
<organism evidence="2 3">
    <name type="scientific">Senna tora</name>
    <dbReference type="NCBI Taxonomy" id="362788"/>
    <lineage>
        <taxon>Eukaryota</taxon>
        <taxon>Viridiplantae</taxon>
        <taxon>Streptophyta</taxon>
        <taxon>Embryophyta</taxon>
        <taxon>Tracheophyta</taxon>
        <taxon>Spermatophyta</taxon>
        <taxon>Magnoliopsida</taxon>
        <taxon>eudicotyledons</taxon>
        <taxon>Gunneridae</taxon>
        <taxon>Pentapetalae</taxon>
        <taxon>rosids</taxon>
        <taxon>fabids</taxon>
        <taxon>Fabales</taxon>
        <taxon>Fabaceae</taxon>
        <taxon>Caesalpinioideae</taxon>
        <taxon>Cassia clade</taxon>
        <taxon>Senna</taxon>
    </lineage>
</organism>
<dbReference type="OrthoDB" id="17560at2759"/>
<keyword evidence="3" id="KW-1185">Reference proteome</keyword>
<dbReference type="SUPFAM" id="SSF53474">
    <property type="entry name" value="alpha/beta-Hydrolases"/>
    <property type="match status" value="2"/>
</dbReference>
<dbReference type="EMBL" id="JAAIUW010000010">
    <property type="protein sequence ID" value="KAF7813746.1"/>
    <property type="molecule type" value="Genomic_DNA"/>
</dbReference>
<evidence type="ECO:0000313" key="3">
    <source>
        <dbReference type="Proteomes" id="UP000634136"/>
    </source>
</evidence>
<dbReference type="Pfam" id="PF01738">
    <property type="entry name" value="DLH"/>
    <property type="match status" value="3"/>
</dbReference>
<feature type="domain" description="Dienelactone hydrolase" evidence="1">
    <location>
        <begin position="432"/>
        <end position="476"/>
    </location>
</feature>
<evidence type="ECO:0000259" key="1">
    <source>
        <dbReference type="Pfam" id="PF01738"/>
    </source>
</evidence>
<dbReference type="GO" id="GO:0016787">
    <property type="term" value="F:hydrolase activity"/>
    <property type="evidence" value="ECO:0007669"/>
    <property type="project" value="InterPro"/>
</dbReference>
<gene>
    <name evidence="2" type="ORF">G2W53_034722</name>
</gene>
<dbReference type="Gene3D" id="3.40.50.1820">
    <property type="entry name" value="alpha/beta hydrolase"/>
    <property type="match status" value="2"/>
</dbReference>
<dbReference type="InterPro" id="IPR002925">
    <property type="entry name" value="Dienelactn_hydro"/>
</dbReference>
<proteinExistence type="predicted"/>
<reference evidence="2" key="1">
    <citation type="submission" date="2020-09" db="EMBL/GenBank/DDBJ databases">
        <title>Genome-Enabled Discovery of Anthraquinone Biosynthesis in Senna tora.</title>
        <authorList>
            <person name="Kang S.-H."/>
            <person name="Pandey R.P."/>
            <person name="Lee C.-M."/>
            <person name="Sim J.-S."/>
            <person name="Jeong J.-T."/>
            <person name="Choi B.-S."/>
            <person name="Jung M."/>
            <person name="Ginzburg D."/>
            <person name="Zhao K."/>
            <person name="Won S.Y."/>
            <person name="Oh T.-J."/>
            <person name="Yu Y."/>
            <person name="Kim N.-H."/>
            <person name="Lee O.R."/>
            <person name="Lee T.-H."/>
            <person name="Bashyal P."/>
            <person name="Kim T.-S."/>
            <person name="Lee W.-H."/>
            <person name="Kawkins C."/>
            <person name="Kim C.-K."/>
            <person name="Kim J.S."/>
            <person name="Ahn B.O."/>
            <person name="Rhee S.Y."/>
            <person name="Sohng J.K."/>
        </authorList>
    </citation>
    <scope>NUCLEOTIDE SEQUENCE</scope>
    <source>
        <tissue evidence="2">Leaf</tissue>
    </source>
</reference>
<dbReference type="InterPro" id="IPR029058">
    <property type="entry name" value="AB_hydrolase_fold"/>
</dbReference>
<dbReference type="PANTHER" id="PTHR17630">
    <property type="entry name" value="DIENELACTONE HYDROLASE"/>
    <property type="match status" value="1"/>
</dbReference>
<name>A0A834T1V0_9FABA</name>
<dbReference type="PANTHER" id="PTHR17630:SF97">
    <property type="entry name" value="ENDO-1,31,4-BETA-D-GLUCANASE-LIKE"/>
    <property type="match status" value="1"/>
</dbReference>
<dbReference type="Proteomes" id="UP000634136">
    <property type="component" value="Unassembled WGS sequence"/>
</dbReference>
<evidence type="ECO:0000313" key="2">
    <source>
        <dbReference type="EMBL" id="KAF7813746.1"/>
    </source>
</evidence>
<dbReference type="AlphaFoldDB" id="A0A834T1V0"/>
<protein>
    <submittedName>
        <fullName evidence="2">Endo-1,3-1,4-beta-D-glucanase</fullName>
    </submittedName>
</protein>
<comment type="caution">
    <text evidence="2">The sequence shown here is derived from an EMBL/GenBank/DDBJ whole genome shotgun (WGS) entry which is preliminary data.</text>
</comment>
<feature type="domain" description="Dienelactone hydrolase" evidence="1">
    <location>
        <begin position="76"/>
        <end position="188"/>
    </location>
</feature>